<dbReference type="AlphaFoldDB" id="A0AAJ3CG41"/>
<evidence type="ECO:0000313" key="2">
    <source>
        <dbReference type="EMBL" id="MEC3890446.1"/>
    </source>
</evidence>
<gene>
    <name evidence="2" type="ORF">LLE72_022520</name>
</gene>
<organism evidence="2 3">
    <name type="scientific">Xanthomonas campestris pv. papavericola</name>
    <dbReference type="NCBI Taxonomy" id="487881"/>
    <lineage>
        <taxon>Bacteria</taxon>
        <taxon>Pseudomonadati</taxon>
        <taxon>Pseudomonadota</taxon>
        <taxon>Gammaproteobacteria</taxon>
        <taxon>Lysobacterales</taxon>
        <taxon>Lysobacteraceae</taxon>
        <taxon>Xanthomonas</taxon>
    </lineage>
</organism>
<reference evidence="2" key="1">
    <citation type="submission" date="2021-10" db="EMBL/GenBank/DDBJ databases">
        <authorList>
            <person name="Hussein R."/>
            <person name="Harrison J."/>
            <person name="Studholme D.J."/>
            <person name="Vicente J."/>
            <person name="Grant M."/>
        </authorList>
    </citation>
    <scope>NUCLEOTIDE SEQUENCE</scope>
    <source>
        <strain evidence="2">NCPPB 2970</strain>
    </source>
</reference>
<comment type="caution">
    <text evidence="2">The sequence shown here is derived from an EMBL/GenBank/DDBJ whole genome shotgun (WGS) entry which is preliminary data.</text>
</comment>
<reference evidence="2" key="2">
    <citation type="submission" date="2024-01" db="EMBL/GenBank/DDBJ databases">
        <title>Long-read genome sequencing of X. campestris pv. papavericola.</title>
        <authorList>
            <person name="Hussain R.M.F."/>
            <person name="Greer S."/>
            <person name="Harrison J."/>
            <person name="Grant M."/>
            <person name="Vicente J."/>
            <person name="Studholme D.J."/>
        </authorList>
    </citation>
    <scope>NUCLEOTIDE SEQUENCE</scope>
    <source>
        <strain evidence="2">NCPPB 2970</strain>
    </source>
</reference>
<proteinExistence type="predicted"/>
<dbReference type="EMBL" id="JAJFNJ020000005">
    <property type="protein sequence ID" value="MEC3890446.1"/>
    <property type="molecule type" value="Genomic_DNA"/>
</dbReference>
<sequence length="157" mass="16994">MQARRLLVIATLTLGLLMNQPSAATSPAYRGTSHVGMSRNALERAYIEAYEQSGFRLASRKEYSNRSGFWSTVLEFQLSSVPKGPNAPGSTLVISGYEPGCPCEVSRETVRGLDADNPDPKARLRGFGVVIKAETAALRKVKERLGVSLPEMGIPTP</sequence>
<dbReference type="RefSeq" id="WP_146049859.1">
    <property type="nucleotide sequence ID" value="NZ_JAJFNJ020000005.1"/>
</dbReference>
<evidence type="ECO:0000256" key="1">
    <source>
        <dbReference type="SAM" id="SignalP"/>
    </source>
</evidence>
<name>A0AAJ3CG41_XANCA</name>
<evidence type="ECO:0008006" key="4">
    <source>
        <dbReference type="Google" id="ProtNLM"/>
    </source>
</evidence>
<feature type="chain" id="PRO_5042582238" description="Secreted protein" evidence="1">
    <location>
        <begin position="24"/>
        <end position="157"/>
    </location>
</feature>
<accession>A0AAJ3CG41</accession>
<keyword evidence="1" id="KW-0732">Signal</keyword>
<protein>
    <recommendedName>
        <fullName evidence="4">Secreted protein</fullName>
    </recommendedName>
</protein>
<evidence type="ECO:0000313" key="3">
    <source>
        <dbReference type="Proteomes" id="UP001297361"/>
    </source>
</evidence>
<dbReference type="Proteomes" id="UP001297361">
    <property type="component" value="Unassembled WGS sequence"/>
</dbReference>
<feature type="signal peptide" evidence="1">
    <location>
        <begin position="1"/>
        <end position="23"/>
    </location>
</feature>